<dbReference type="SUPFAM" id="SSF55874">
    <property type="entry name" value="ATPase domain of HSP90 chaperone/DNA topoisomerase II/histidine kinase"/>
    <property type="match status" value="1"/>
</dbReference>
<sequence length="75" mass="7874">MTNVRKHADASHAELVLDYTDPVVRLDVRDDGTGTATGDGYGLVGLRERAAHVGGSLRAGRAPGEGWTLTMEVPG</sequence>
<reference evidence="7" key="1">
    <citation type="journal article" date="2019" name="Int. J. Syst. Evol. Microbiol.">
        <title>The Global Catalogue of Microorganisms (GCM) 10K type strain sequencing project: providing services to taxonomists for standard genome sequencing and annotation.</title>
        <authorList>
            <consortium name="The Broad Institute Genomics Platform"/>
            <consortium name="The Broad Institute Genome Sequencing Center for Infectious Disease"/>
            <person name="Wu L."/>
            <person name="Ma J."/>
        </authorList>
    </citation>
    <scope>NUCLEOTIDE SEQUENCE [LARGE SCALE GENOMIC DNA]</scope>
    <source>
        <strain evidence="7">JCM 17695</strain>
    </source>
</reference>
<dbReference type="PANTHER" id="PTHR24421:SF10">
    <property type="entry name" value="NITRATE_NITRITE SENSOR PROTEIN NARQ"/>
    <property type="match status" value="1"/>
</dbReference>
<accession>A0ABW2TUL1</accession>
<keyword evidence="7" id="KW-1185">Reference proteome</keyword>
<organism evidence="6 7">
    <name type="scientific">Actinokineospora soli</name>
    <dbReference type="NCBI Taxonomy" id="1048753"/>
    <lineage>
        <taxon>Bacteria</taxon>
        <taxon>Bacillati</taxon>
        <taxon>Actinomycetota</taxon>
        <taxon>Actinomycetes</taxon>
        <taxon>Pseudonocardiales</taxon>
        <taxon>Pseudonocardiaceae</taxon>
        <taxon>Actinokineospora</taxon>
    </lineage>
</organism>
<dbReference type="Gene3D" id="3.30.565.10">
    <property type="entry name" value="Histidine kinase-like ATPase, C-terminal domain"/>
    <property type="match status" value="1"/>
</dbReference>
<gene>
    <name evidence="6" type="ORF">ACFQV2_26510</name>
</gene>
<name>A0ABW2TUL1_9PSEU</name>
<dbReference type="EMBL" id="JBHTEY010000004">
    <property type="protein sequence ID" value="MFC7616491.1"/>
    <property type="molecule type" value="Genomic_DNA"/>
</dbReference>
<proteinExistence type="predicted"/>
<dbReference type="GO" id="GO:0016301">
    <property type="term" value="F:kinase activity"/>
    <property type="evidence" value="ECO:0007669"/>
    <property type="project" value="UniProtKB-KW"/>
</dbReference>
<keyword evidence="5" id="KW-0902">Two-component regulatory system</keyword>
<protein>
    <recommendedName>
        <fullName evidence="2">histidine kinase</fullName>
        <ecNumber evidence="2">2.7.13.3</ecNumber>
    </recommendedName>
</protein>
<evidence type="ECO:0000256" key="4">
    <source>
        <dbReference type="ARBA" id="ARBA00022777"/>
    </source>
</evidence>
<comment type="caution">
    <text evidence="6">The sequence shown here is derived from an EMBL/GenBank/DDBJ whole genome shotgun (WGS) entry which is preliminary data.</text>
</comment>
<evidence type="ECO:0000256" key="1">
    <source>
        <dbReference type="ARBA" id="ARBA00000085"/>
    </source>
</evidence>
<evidence type="ECO:0000256" key="3">
    <source>
        <dbReference type="ARBA" id="ARBA00022679"/>
    </source>
</evidence>
<evidence type="ECO:0000313" key="7">
    <source>
        <dbReference type="Proteomes" id="UP001596512"/>
    </source>
</evidence>
<dbReference type="CDD" id="cd16917">
    <property type="entry name" value="HATPase_UhpB-NarQ-NarX-like"/>
    <property type="match status" value="1"/>
</dbReference>
<dbReference type="EC" id="2.7.13.3" evidence="2"/>
<evidence type="ECO:0000256" key="2">
    <source>
        <dbReference type="ARBA" id="ARBA00012438"/>
    </source>
</evidence>
<dbReference type="Proteomes" id="UP001596512">
    <property type="component" value="Unassembled WGS sequence"/>
</dbReference>
<evidence type="ECO:0000256" key="5">
    <source>
        <dbReference type="ARBA" id="ARBA00023012"/>
    </source>
</evidence>
<keyword evidence="3" id="KW-0808">Transferase</keyword>
<dbReference type="InterPro" id="IPR036890">
    <property type="entry name" value="HATPase_C_sf"/>
</dbReference>
<dbReference type="PANTHER" id="PTHR24421">
    <property type="entry name" value="NITRATE/NITRITE SENSOR PROTEIN NARX-RELATED"/>
    <property type="match status" value="1"/>
</dbReference>
<comment type="catalytic activity">
    <reaction evidence="1">
        <text>ATP + protein L-histidine = ADP + protein N-phospho-L-histidine.</text>
        <dbReference type="EC" id="2.7.13.3"/>
    </reaction>
</comment>
<dbReference type="InterPro" id="IPR050482">
    <property type="entry name" value="Sensor_HK_TwoCompSys"/>
</dbReference>
<evidence type="ECO:0000313" key="6">
    <source>
        <dbReference type="EMBL" id="MFC7616491.1"/>
    </source>
</evidence>
<keyword evidence="4 6" id="KW-0418">Kinase</keyword>